<sequence length="524" mass="57482">MRVEAQTIFHAIKSYVEERVHIFRNAEQAVDMVTVAEVSDLDLLSNYELMKMYVCGAMAGDPGTAAVLHIAVVYGFWPADFFKKRGNKAVVRDWCDLQGSRLRLLGSYLIRLSQRLAEVQVLKRLLFTIRGISLELVDSPRALGTEEVDADDVVSVGSDSDDGLEMVGEKKSDDPVELSEKLSSKPDEVAATSSSSKEGGTVGTFKDREPLFVSGSYLTFDAKDAEALHLEDPGTTGLDIRDEQRKLRASCRKDKAVVTLQNAAKKSKDPLLVAALKAHAERTDEPAVCPPPAETPDVPSDVHSPVGSQTGGMEVSSPHGDIEPPATQPSPNFSPEPTPRYHHTMEPMMLKSPVSTPFSRTGRLDSDLSPVRTPYKEMCDGLPLPRDLNDIFEDSLPAASMEPLQSPMKLAAQQDPYPARSPELQMVISDVLEECEDQQDDSVHEDEPTQQAEGPSRRRKERASLSTPVKPDTKKAKKEAKRMAREAKSKEAWAEIKALAVETIPDVVPAGGRKKETTMILVGR</sequence>
<feature type="region of interest" description="Disordered" evidence="1">
    <location>
        <begin position="432"/>
        <end position="491"/>
    </location>
</feature>
<dbReference type="EMBL" id="LSRX01000259">
    <property type="protein sequence ID" value="OLQ02622.1"/>
    <property type="molecule type" value="Genomic_DNA"/>
</dbReference>
<dbReference type="OrthoDB" id="420904at2759"/>
<feature type="region of interest" description="Disordered" evidence="1">
    <location>
        <begin position="281"/>
        <end position="374"/>
    </location>
</feature>
<reference evidence="2 3" key="1">
    <citation type="submission" date="2016-02" db="EMBL/GenBank/DDBJ databases">
        <title>Genome analysis of coral dinoflagellate symbionts highlights evolutionary adaptations to a symbiotic lifestyle.</title>
        <authorList>
            <person name="Aranda M."/>
            <person name="Li Y."/>
            <person name="Liew Y.J."/>
            <person name="Baumgarten S."/>
            <person name="Simakov O."/>
            <person name="Wilson M."/>
            <person name="Piel J."/>
            <person name="Ashoor H."/>
            <person name="Bougouffa S."/>
            <person name="Bajic V.B."/>
            <person name="Ryu T."/>
            <person name="Ravasi T."/>
            <person name="Bayer T."/>
            <person name="Micklem G."/>
            <person name="Kim H."/>
            <person name="Bhak J."/>
            <person name="Lajeunesse T.C."/>
            <person name="Voolstra C.R."/>
        </authorList>
    </citation>
    <scope>NUCLEOTIDE SEQUENCE [LARGE SCALE GENOMIC DNA]</scope>
    <source>
        <strain evidence="2 3">CCMP2467</strain>
    </source>
</reference>
<feature type="compositionally biased region" description="Basic and acidic residues" evidence="1">
    <location>
        <begin position="167"/>
        <end position="188"/>
    </location>
</feature>
<evidence type="ECO:0000256" key="1">
    <source>
        <dbReference type="SAM" id="MobiDB-lite"/>
    </source>
</evidence>
<gene>
    <name evidence="2" type="ORF">AK812_SmicGene14505</name>
</gene>
<comment type="caution">
    <text evidence="2">The sequence shown here is derived from an EMBL/GenBank/DDBJ whole genome shotgun (WGS) entry which is preliminary data.</text>
</comment>
<name>A0A1Q9E5C0_SYMMI</name>
<keyword evidence="3" id="KW-1185">Reference proteome</keyword>
<feature type="compositionally biased region" description="Pro residues" evidence="1">
    <location>
        <begin position="326"/>
        <end position="338"/>
    </location>
</feature>
<protein>
    <submittedName>
        <fullName evidence="2">Uncharacterized protein</fullName>
    </submittedName>
</protein>
<evidence type="ECO:0000313" key="2">
    <source>
        <dbReference type="EMBL" id="OLQ02622.1"/>
    </source>
</evidence>
<feature type="region of interest" description="Disordered" evidence="1">
    <location>
        <begin position="154"/>
        <end position="203"/>
    </location>
</feature>
<dbReference type="Proteomes" id="UP000186817">
    <property type="component" value="Unassembled WGS sequence"/>
</dbReference>
<organism evidence="2 3">
    <name type="scientific">Symbiodinium microadriaticum</name>
    <name type="common">Dinoflagellate</name>
    <name type="synonym">Zooxanthella microadriatica</name>
    <dbReference type="NCBI Taxonomy" id="2951"/>
    <lineage>
        <taxon>Eukaryota</taxon>
        <taxon>Sar</taxon>
        <taxon>Alveolata</taxon>
        <taxon>Dinophyceae</taxon>
        <taxon>Suessiales</taxon>
        <taxon>Symbiodiniaceae</taxon>
        <taxon>Symbiodinium</taxon>
    </lineage>
</organism>
<proteinExistence type="predicted"/>
<evidence type="ECO:0000313" key="3">
    <source>
        <dbReference type="Proteomes" id="UP000186817"/>
    </source>
</evidence>
<dbReference type="AlphaFoldDB" id="A0A1Q9E5C0"/>
<feature type="compositionally biased region" description="Basic and acidic residues" evidence="1">
    <location>
        <begin position="481"/>
        <end position="491"/>
    </location>
</feature>
<accession>A0A1Q9E5C0</accession>